<keyword evidence="4" id="KW-1185">Reference proteome</keyword>
<organism evidence="3 4">
    <name type="scientific">Cladosporium halotolerans</name>
    <dbReference type="NCBI Taxonomy" id="1052096"/>
    <lineage>
        <taxon>Eukaryota</taxon>
        <taxon>Fungi</taxon>
        <taxon>Dikarya</taxon>
        <taxon>Ascomycota</taxon>
        <taxon>Pezizomycotina</taxon>
        <taxon>Dothideomycetes</taxon>
        <taxon>Dothideomycetidae</taxon>
        <taxon>Cladosporiales</taxon>
        <taxon>Cladosporiaceae</taxon>
        <taxon>Cladosporium</taxon>
    </lineage>
</organism>
<gene>
    <name evidence="3" type="ORF">WHR41_08537</name>
</gene>
<comment type="caution">
    <text evidence="3">The sequence shown here is derived from an EMBL/GenBank/DDBJ whole genome shotgun (WGS) entry which is preliminary data.</text>
</comment>
<dbReference type="Pfam" id="PF04818">
    <property type="entry name" value="CID"/>
    <property type="match status" value="1"/>
</dbReference>
<dbReference type="AlphaFoldDB" id="A0AB34KG99"/>
<name>A0AB34KG99_9PEZI</name>
<reference evidence="3 4" key="1">
    <citation type="journal article" date="2020" name="Microbiol. Resour. Announc.">
        <title>Draft Genome Sequence of a Cladosporium Species Isolated from the Mesophotic Ascidian Didemnum maculosum.</title>
        <authorList>
            <person name="Gioti A."/>
            <person name="Siaperas R."/>
            <person name="Nikolaivits E."/>
            <person name="Le Goff G."/>
            <person name="Ouazzani J."/>
            <person name="Kotoulas G."/>
            <person name="Topakas E."/>
        </authorList>
    </citation>
    <scope>NUCLEOTIDE SEQUENCE [LARGE SCALE GENOMIC DNA]</scope>
    <source>
        <strain evidence="3 4">TM138-S3</strain>
    </source>
</reference>
<proteinExistence type="predicted"/>
<evidence type="ECO:0000313" key="3">
    <source>
        <dbReference type="EMBL" id="KAL1582590.1"/>
    </source>
</evidence>
<dbReference type="RefSeq" id="XP_069225697.1">
    <property type="nucleotide sequence ID" value="XM_069377141.1"/>
</dbReference>
<evidence type="ECO:0000313" key="4">
    <source>
        <dbReference type="Proteomes" id="UP000803884"/>
    </source>
</evidence>
<dbReference type="InterPro" id="IPR008942">
    <property type="entry name" value="ENTH_VHS"/>
</dbReference>
<evidence type="ECO:0000259" key="2">
    <source>
        <dbReference type="Pfam" id="PF04818"/>
    </source>
</evidence>
<sequence>MDPSIARAVFTSALLRTDEAAPEIKREDATSFTKTLLRTLNICTGREIKACKDFIVRNIIASSARTAALTKYLLFLSKICAPRTSGSIVEGSKPREEDEGLASTADGKLMQPPNAAFKRVHILYIVHDVLCFIIVRSRDAQHAQHILYNDAAIGTLKGHAGVLAQLAACSAHKSFAHSTLDSVKRVLKVWRKLKVLDSDTLSSIESKCEEASTTSWNDMQQKLAADEAQAVLDEQRRLEEDKKWILPMQHHLPHDPSAPWHELPAANALVQKRTQGYPLRAGDLPPGGYRLRNGGHQADNSLKADVEELHKEALRCFDKYTNAEDVEDIDALGNIVWKDRPIRNYWGLEVKP</sequence>
<dbReference type="Gene3D" id="1.25.40.90">
    <property type="match status" value="1"/>
</dbReference>
<dbReference type="EMBL" id="JAAQHG020000047">
    <property type="protein sequence ID" value="KAL1582590.1"/>
    <property type="molecule type" value="Genomic_DNA"/>
</dbReference>
<dbReference type="InterPro" id="IPR006569">
    <property type="entry name" value="CID_dom"/>
</dbReference>
<dbReference type="Proteomes" id="UP000803884">
    <property type="component" value="Unassembled WGS sequence"/>
</dbReference>
<dbReference type="GeneID" id="96009979"/>
<feature type="domain" description="CID" evidence="2">
    <location>
        <begin position="36"/>
        <end position="203"/>
    </location>
</feature>
<evidence type="ECO:0000256" key="1">
    <source>
        <dbReference type="SAM" id="MobiDB-lite"/>
    </source>
</evidence>
<accession>A0AB34KG99</accession>
<protein>
    <recommendedName>
        <fullName evidence="2">CID domain-containing protein</fullName>
    </recommendedName>
</protein>
<feature type="region of interest" description="Disordered" evidence="1">
    <location>
        <begin position="86"/>
        <end position="106"/>
    </location>
</feature>